<evidence type="ECO:0000313" key="2">
    <source>
        <dbReference type="Proteomes" id="UP001149719"/>
    </source>
</evidence>
<dbReference type="EMBL" id="JAPUBN010000019">
    <property type="protein sequence ID" value="MCZ2723000.1"/>
    <property type="molecule type" value="Genomic_DNA"/>
</dbReference>
<dbReference type="Proteomes" id="UP001149719">
    <property type="component" value="Unassembled WGS sequence"/>
</dbReference>
<dbReference type="RefSeq" id="WP_269127090.1">
    <property type="nucleotide sequence ID" value="NZ_JAPUBN010000019.1"/>
</dbReference>
<accession>A0ABT4JXP4</accession>
<name>A0ABT4JXP4_9GAMM</name>
<organism evidence="1 2">
    <name type="scientific">Marinomonas phaeophyticola</name>
    <dbReference type="NCBI Taxonomy" id="3004091"/>
    <lineage>
        <taxon>Bacteria</taxon>
        <taxon>Pseudomonadati</taxon>
        <taxon>Pseudomonadota</taxon>
        <taxon>Gammaproteobacteria</taxon>
        <taxon>Oceanospirillales</taxon>
        <taxon>Oceanospirillaceae</taxon>
        <taxon>Marinomonas</taxon>
    </lineage>
</organism>
<dbReference type="InterPro" id="IPR021730">
    <property type="entry name" value="YdbH"/>
</dbReference>
<dbReference type="Pfam" id="PF11739">
    <property type="entry name" value="YdbH-like"/>
    <property type="match status" value="1"/>
</dbReference>
<keyword evidence="2" id="KW-1185">Reference proteome</keyword>
<protein>
    <submittedName>
        <fullName evidence="1">YdbH domain-containing protein</fullName>
    </submittedName>
</protein>
<sequence>MLPRISATIVFILLIAVSITYAYRLSITQWYLAPKLAELNIKLDCFDWSITERFSLRANKICLQYQGQTLELSEIDLSATELVIDNATLKHSSISMGPLTQTPSPSSQTSTDAQNPVDLLTFTLPESRPLLTIKSLQIQSDLFLSTVHLSLKENELNQFLIAGDINANIRLSNNQVSGNAQLSSDRVIKELLKAPLAKAPALLNAIQQKKAKLNSRHTFLLNSQWLQLSSQIDSQLPYSVNQCQVNFSIHGALESNFDLSSQAITIDASDLITQAKIQPSCLAQQAQSDAQKFLMNQMAFDWQLTVSDPIQLLNNQLSIPYMSLHSIDKVGNNAYQLKAHTISMLLDNPNTATGKFTLQATTKKVDSIRISADLSDATLTGEYQIALDELPSFIGLKTAETFINGAFSFTDILDRASAFNGEFNSQVKIASGKIGTYQFQHYNGKLVTKIDSKLRAKATLNSQIVGSRIQLNQTDTIKLSGFTNTVQAQFDLDAAEADVQFTAVSMLKSLQHPQITLSNLKMDSVGHYQTNLVASHRIATEGITAIATHTLSNQGHPFTLSIPKQTADRLNPLIGKFDPEVQLTNGYFSAIVKGDIEAQSAHFSLALEQISGLYKDYLINKLNSRPSASYQDKVITLDNSHFTLEELRAGVILQHIEGGFTLQNNQIAIRDLKGTLFGGAFLMDEYQIGALTQTANLSFKDIDASQLMALYNDPTIQLTGRYAGNLPISFDGNQIEIKQGELNNQDQGALIIENNAAFNAIKSQQKELNSVLSLLENLDIQKLDSQVKLGPSGELTLNVNLKGYNKKQAQEVNFNYNHEENVFTLLRALRLSDEITQKVEQKYRHE</sequence>
<proteinExistence type="predicted"/>
<gene>
    <name evidence="1" type="ORF">O1D97_15605</name>
</gene>
<comment type="caution">
    <text evidence="1">The sequence shown here is derived from an EMBL/GenBank/DDBJ whole genome shotgun (WGS) entry which is preliminary data.</text>
</comment>
<evidence type="ECO:0000313" key="1">
    <source>
        <dbReference type="EMBL" id="MCZ2723000.1"/>
    </source>
</evidence>
<reference evidence="1" key="1">
    <citation type="submission" date="2022-12" db="EMBL/GenBank/DDBJ databases">
        <title>Marinomonas 15G1-11 sp. nov, isolated from marine algae.</title>
        <authorList>
            <person name="Butt M."/>
            <person name="Choi D.G."/>
            <person name="Kim J.M."/>
            <person name="Lee J.K."/>
            <person name="Baek J.H."/>
            <person name="Jeon C.O."/>
        </authorList>
    </citation>
    <scope>NUCLEOTIDE SEQUENCE</scope>
    <source>
        <strain evidence="1">15G1-11</strain>
    </source>
</reference>